<proteinExistence type="predicted"/>
<evidence type="ECO:0000313" key="1">
    <source>
        <dbReference type="EMBL" id="AMD16545.1"/>
    </source>
</evidence>
<accession>A0A125RA06</accession>
<dbReference type="EMBL" id="KT943499">
    <property type="protein sequence ID" value="AMD16545.1"/>
    <property type="molecule type" value="Genomic_DNA"/>
</dbReference>
<reference evidence="1" key="1">
    <citation type="journal article" date="2016" name="BMC Microbiol.">
        <title>Genotypic and phenotypic analysis of clinical isolates of Staphylococcus aureus revealed production patterns and hemolytic potentials unlinked to gene profiles and source.</title>
        <authorList>
            <person name="Roetzer A."/>
            <person name="Haller G."/>
            <person name="Beyerly J."/>
            <person name="Geier C.B."/>
            <person name="Wolf H.M."/>
            <person name="Gruener C.S."/>
            <person name="Model N."/>
            <person name="Eibl M.M."/>
        </authorList>
    </citation>
    <scope>NUCLEOTIDE SEQUENCE</scope>
    <source>
        <strain evidence="1">B3427</strain>
    </source>
</reference>
<organism evidence="1">
    <name type="scientific">Staphylococcus aureus</name>
    <dbReference type="NCBI Taxonomy" id="1280"/>
    <lineage>
        <taxon>Bacteria</taxon>
        <taxon>Bacillati</taxon>
        <taxon>Bacillota</taxon>
        <taxon>Bacilli</taxon>
        <taxon>Bacillales</taxon>
        <taxon>Staphylococcaceae</taxon>
        <taxon>Staphylococcus</taxon>
    </lineage>
</organism>
<name>A0A125RA06_STAAU</name>
<gene>
    <name evidence="1" type="primary">selx</name>
</gene>
<sequence>MFKNMTQKIQ</sequence>
<protein>
    <submittedName>
        <fullName evidence="1">Truncated superantigen-like protein X</fullName>
    </submittedName>
</protein>